<dbReference type="Pfam" id="PF00248">
    <property type="entry name" value="Aldo_ket_red"/>
    <property type="match status" value="1"/>
</dbReference>
<protein>
    <submittedName>
        <fullName evidence="3">Predicted oxidoreductase</fullName>
    </submittedName>
</protein>
<name>A0A1I5FM72_9PSEU</name>
<dbReference type="CDD" id="cd19081">
    <property type="entry name" value="AKR_AKR9C1"/>
    <property type="match status" value="1"/>
</dbReference>
<evidence type="ECO:0000259" key="2">
    <source>
        <dbReference type="Pfam" id="PF00248"/>
    </source>
</evidence>
<accession>A0A1I5FM72</accession>
<keyword evidence="1" id="KW-0560">Oxidoreductase</keyword>
<gene>
    <name evidence="3" type="ORF">SAMN05421854_1011198</name>
</gene>
<dbReference type="RefSeq" id="WP_093572393.1">
    <property type="nucleotide sequence ID" value="NZ_FOWC01000001.1"/>
</dbReference>
<dbReference type="InterPro" id="IPR050523">
    <property type="entry name" value="AKR_Detox_Biosynth"/>
</dbReference>
<dbReference type="OrthoDB" id="9768793at2"/>
<evidence type="ECO:0000313" key="4">
    <source>
        <dbReference type="Proteomes" id="UP000199137"/>
    </source>
</evidence>
<dbReference type="InterPro" id="IPR023210">
    <property type="entry name" value="NADP_OxRdtase_dom"/>
</dbReference>
<dbReference type="GO" id="GO:0005829">
    <property type="term" value="C:cytosol"/>
    <property type="evidence" value="ECO:0007669"/>
    <property type="project" value="UniProtKB-ARBA"/>
</dbReference>
<dbReference type="PANTHER" id="PTHR43364">
    <property type="entry name" value="NADH-SPECIFIC METHYLGLYOXAL REDUCTASE-RELATED"/>
    <property type="match status" value="1"/>
</dbReference>
<dbReference type="SUPFAM" id="SSF51430">
    <property type="entry name" value="NAD(P)-linked oxidoreductase"/>
    <property type="match status" value="1"/>
</dbReference>
<dbReference type="FunFam" id="3.20.20.100:FF:000004">
    <property type="entry name" value="Oxidoreductase, aldo/keto reductase"/>
    <property type="match status" value="1"/>
</dbReference>
<sequence>MTKLGTTELDIHGLNLGCNVFGHTADEPTSFAVLDAYTAAGGNFLDTANTYGGGGGSETIIGDWLAKRGRRDDIVIATKVGAGDERPGLAAKNIAEAVEESLRRLRTDHIDLYYAHKDDPDTPQEETLAAFDQLVRDGKVRYLAASNYEPDRLASALSISDQNGLARYVALQPHYNLVERDYERELAPLVARESLVTLPYFGLAKGFLTGKYRSKDEPGDSPRAPRALEYLDARGERVLAALDEVAAAHQASVASVALAWLRQQPTVAAPIASARTPEQLVDLLASVELTLTDAELTALGEASN</sequence>
<organism evidence="3 4">
    <name type="scientific">Amycolatopsis rubida</name>
    <dbReference type="NCBI Taxonomy" id="112413"/>
    <lineage>
        <taxon>Bacteria</taxon>
        <taxon>Bacillati</taxon>
        <taxon>Actinomycetota</taxon>
        <taxon>Actinomycetes</taxon>
        <taxon>Pseudonocardiales</taxon>
        <taxon>Pseudonocardiaceae</taxon>
        <taxon>Amycolatopsis</taxon>
    </lineage>
</organism>
<dbReference type="STRING" id="112413.SAMN05421854_1011198"/>
<evidence type="ECO:0000313" key="3">
    <source>
        <dbReference type="EMBL" id="SFO24723.1"/>
    </source>
</evidence>
<reference evidence="3 4" key="1">
    <citation type="submission" date="2016-10" db="EMBL/GenBank/DDBJ databases">
        <authorList>
            <person name="de Groot N.N."/>
        </authorList>
    </citation>
    <scope>NUCLEOTIDE SEQUENCE [LARGE SCALE GENOMIC DNA]</scope>
    <source>
        <strain evidence="3 4">DSM 44637</strain>
    </source>
</reference>
<evidence type="ECO:0000256" key="1">
    <source>
        <dbReference type="ARBA" id="ARBA00023002"/>
    </source>
</evidence>
<dbReference type="Proteomes" id="UP000199137">
    <property type="component" value="Unassembled WGS sequence"/>
</dbReference>
<dbReference type="InterPro" id="IPR036812">
    <property type="entry name" value="NAD(P)_OxRdtase_dom_sf"/>
</dbReference>
<dbReference type="Gene3D" id="3.20.20.100">
    <property type="entry name" value="NADP-dependent oxidoreductase domain"/>
    <property type="match status" value="1"/>
</dbReference>
<dbReference type="AlphaFoldDB" id="A0A1I5FM72"/>
<dbReference type="PANTHER" id="PTHR43364:SF6">
    <property type="entry name" value="OXIDOREDUCTASE-RELATED"/>
    <property type="match status" value="1"/>
</dbReference>
<feature type="domain" description="NADP-dependent oxidoreductase" evidence="2">
    <location>
        <begin position="16"/>
        <end position="301"/>
    </location>
</feature>
<dbReference type="GO" id="GO:0016491">
    <property type="term" value="F:oxidoreductase activity"/>
    <property type="evidence" value="ECO:0007669"/>
    <property type="project" value="UniProtKB-KW"/>
</dbReference>
<proteinExistence type="predicted"/>
<dbReference type="EMBL" id="FOWC01000001">
    <property type="protein sequence ID" value="SFO24723.1"/>
    <property type="molecule type" value="Genomic_DNA"/>
</dbReference>